<protein>
    <recommendedName>
        <fullName evidence="2">DUF3024 domain-containing protein</fullName>
    </recommendedName>
</protein>
<organism evidence="1">
    <name type="scientific">hydrothermal vent metagenome</name>
    <dbReference type="NCBI Taxonomy" id="652676"/>
    <lineage>
        <taxon>unclassified sequences</taxon>
        <taxon>metagenomes</taxon>
        <taxon>ecological metagenomes</taxon>
    </lineage>
</organism>
<dbReference type="EMBL" id="UOFN01000041">
    <property type="protein sequence ID" value="VAW74871.1"/>
    <property type="molecule type" value="Genomic_DNA"/>
</dbReference>
<dbReference type="AlphaFoldDB" id="A0A3B0Y5J5"/>
<name>A0A3B0Y5J5_9ZZZZ</name>
<proteinExistence type="predicted"/>
<reference evidence="1" key="1">
    <citation type="submission" date="2018-06" db="EMBL/GenBank/DDBJ databases">
        <authorList>
            <person name="Zhirakovskaya E."/>
        </authorList>
    </citation>
    <scope>NUCLEOTIDE SEQUENCE</scope>
</reference>
<evidence type="ECO:0000313" key="1">
    <source>
        <dbReference type="EMBL" id="VAW74871.1"/>
    </source>
</evidence>
<dbReference type="Pfam" id="PF11225">
    <property type="entry name" value="DUF3024"/>
    <property type="match status" value="1"/>
</dbReference>
<gene>
    <name evidence="1" type="ORF">MNBD_GAMMA15-1178</name>
</gene>
<evidence type="ECO:0008006" key="2">
    <source>
        <dbReference type="Google" id="ProtNLM"/>
    </source>
</evidence>
<dbReference type="InterPro" id="IPR021388">
    <property type="entry name" value="DUF3024"/>
</dbReference>
<sequence length="115" mass="14079">MAISEFEIKRCEREVEKFLQIRRPPAHIRNQLDFGYRIENQSVELYEIRPEWKNPERKMEIPFAKATYVKKEKLWNIYWQRQDLKWHSYTPAPSVQYFEEFLSIVNEDANACFFG</sequence>
<accession>A0A3B0Y5J5</accession>